<dbReference type="PROSITE" id="PS51257">
    <property type="entry name" value="PROKAR_LIPOPROTEIN"/>
    <property type="match status" value="1"/>
</dbReference>
<organism evidence="2 3">
    <name type="scientific">Kribbella italica</name>
    <dbReference type="NCBI Taxonomy" id="1540520"/>
    <lineage>
        <taxon>Bacteria</taxon>
        <taxon>Bacillati</taxon>
        <taxon>Actinomycetota</taxon>
        <taxon>Actinomycetes</taxon>
        <taxon>Propionibacteriales</taxon>
        <taxon>Kribbellaceae</taxon>
        <taxon>Kribbella</taxon>
    </lineage>
</organism>
<evidence type="ECO:0000256" key="1">
    <source>
        <dbReference type="SAM" id="SignalP"/>
    </source>
</evidence>
<sequence length="205" mass="21660">MTTLRKLIAPVMVVGLILVPLPAQAAGSAVSYACRADTKFGQHQLSLRQGAEAKAPATVRPGAHFYVVVDLKPGSLPGEVKGFKLKEVRDLSLRIPIPANAQYVSAWLSGGSGLNSTPSIQAANGVATLRVPGPIAGGSSYKLPQLTVHLKAGRSGVVETRLQGSSFDNPGLDLQATIKWKFVTIKSPVKCYPDPNPALTRTEIR</sequence>
<keyword evidence="1" id="KW-0732">Signal</keyword>
<evidence type="ECO:0000313" key="2">
    <source>
        <dbReference type="EMBL" id="MBB5840894.1"/>
    </source>
</evidence>
<accession>A0A7W9JFA5</accession>
<protein>
    <submittedName>
        <fullName evidence="2">Dehydratase</fullName>
        <ecNumber evidence="2">4.2.1.-</ecNumber>
    </submittedName>
</protein>
<keyword evidence="3" id="KW-1185">Reference proteome</keyword>
<dbReference type="EC" id="4.2.1.-" evidence="2"/>
<dbReference type="GO" id="GO:0016829">
    <property type="term" value="F:lyase activity"/>
    <property type="evidence" value="ECO:0007669"/>
    <property type="project" value="UniProtKB-KW"/>
</dbReference>
<comment type="caution">
    <text evidence="2">The sequence shown here is derived from an EMBL/GenBank/DDBJ whole genome shotgun (WGS) entry which is preliminary data.</text>
</comment>
<dbReference type="AlphaFoldDB" id="A0A7W9JFA5"/>
<gene>
    <name evidence="2" type="ORF">HDA39_007628</name>
</gene>
<name>A0A7W9JFA5_9ACTN</name>
<reference evidence="2 3" key="1">
    <citation type="submission" date="2020-08" db="EMBL/GenBank/DDBJ databases">
        <title>Sequencing the genomes of 1000 actinobacteria strains.</title>
        <authorList>
            <person name="Klenk H.-P."/>
        </authorList>
    </citation>
    <scope>NUCLEOTIDE SEQUENCE [LARGE SCALE GENOMIC DNA]</scope>
    <source>
        <strain evidence="2 3">DSM 28967</strain>
    </source>
</reference>
<dbReference type="Proteomes" id="UP000549971">
    <property type="component" value="Unassembled WGS sequence"/>
</dbReference>
<evidence type="ECO:0000313" key="3">
    <source>
        <dbReference type="Proteomes" id="UP000549971"/>
    </source>
</evidence>
<dbReference type="EMBL" id="JACHMY010000001">
    <property type="protein sequence ID" value="MBB5840894.1"/>
    <property type="molecule type" value="Genomic_DNA"/>
</dbReference>
<keyword evidence="2" id="KW-0456">Lyase</keyword>
<proteinExistence type="predicted"/>
<feature type="signal peptide" evidence="1">
    <location>
        <begin position="1"/>
        <end position="25"/>
    </location>
</feature>
<feature type="chain" id="PRO_5031062439" evidence="1">
    <location>
        <begin position="26"/>
        <end position="205"/>
    </location>
</feature>
<dbReference type="RefSeq" id="WP_184803575.1">
    <property type="nucleotide sequence ID" value="NZ_JACHMY010000001.1"/>
</dbReference>